<dbReference type="OrthoDB" id="10491905at2759"/>
<evidence type="ECO:0000313" key="3">
    <source>
        <dbReference type="Proteomes" id="UP000282613"/>
    </source>
</evidence>
<gene>
    <name evidence="2" type="ORF">TASK_LOCUS5699</name>
</gene>
<dbReference type="STRING" id="60517.A0A0R3W690"/>
<sequence>MNGDLTPAEACELKSSFGRLNGRPLDRSSSPTVSPPIQVANRPDNVWAARKLAALGGYAEGPAATITATTTMTTGKPDRSGEKPNHMPPSAITTTVTKPNAINPGTASGKQGISEKRKKTSKNGEVSKQKGNTESSPGDKKTLKKDQQQNSGANTLAFTAIPNTNAVATTTLDVTETASAFLPNTTHHPYYSTSSFYTTGTPHPSPFFPAPPHTHFGPPPPPPPPCFMPPPPPHHFQQTHHSAQPPPPYLFSPGHPAAVVAGTPYLSFQLPPPPITHGLPSPLHPAAGSVSTAAPLLSLPHTLPFVASSTTGAATIGTAEDERSAIVRVLSRIAPPKVSNASSLFWGYL</sequence>
<feature type="compositionally biased region" description="Polar residues" evidence="1">
    <location>
        <begin position="91"/>
        <end position="111"/>
    </location>
</feature>
<dbReference type="EMBL" id="UYRS01018435">
    <property type="protein sequence ID" value="VDK35493.1"/>
    <property type="molecule type" value="Genomic_DNA"/>
</dbReference>
<feature type="region of interest" description="Disordered" evidence="1">
    <location>
        <begin position="207"/>
        <end position="249"/>
    </location>
</feature>
<proteinExistence type="predicted"/>
<feature type="compositionally biased region" description="Pro residues" evidence="1">
    <location>
        <begin position="207"/>
        <end position="234"/>
    </location>
</feature>
<accession>A0A0R3W690</accession>
<keyword evidence="3" id="KW-1185">Reference proteome</keyword>
<name>A0A0R3W690_TAEAS</name>
<evidence type="ECO:0000313" key="4">
    <source>
        <dbReference type="WBParaSite" id="TASK_0000569801-mRNA-1"/>
    </source>
</evidence>
<dbReference type="Proteomes" id="UP000282613">
    <property type="component" value="Unassembled WGS sequence"/>
</dbReference>
<reference evidence="2 3" key="2">
    <citation type="submission" date="2018-11" db="EMBL/GenBank/DDBJ databases">
        <authorList>
            <consortium name="Pathogen Informatics"/>
        </authorList>
    </citation>
    <scope>NUCLEOTIDE SEQUENCE [LARGE SCALE GENOMIC DNA]</scope>
</reference>
<evidence type="ECO:0000256" key="1">
    <source>
        <dbReference type="SAM" id="MobiDB-lite"/>
    </source>
</evidence>
<feature type="compositionally biased region" description="Basic and acidic residues" evidence="1">
    <location>
        <begin position="76"/>
        <end position="85"/>
    </location>
</feature>
<evidence type="ECO:0000313" key="2">
    <source>
        <dbReference type="EMBL" id="VDK35493.1"/>
    </source>
</evidence>
<dbReference type="AlphaFoldDB" id="A0A0R3W690"/>
<feature type="compositionally biased region" description="Polar residues" evidence="1">
    <location>
        <begin position="123"/>
        <end position="136"/>
    </location>
</feature>
<organism evidence="4">
    <name type="scientific">Taenia asiatica</name>
    <name type="common">Asian tapeworm</name>
    <dbReference type="NCBI Taxonomy" id="60517"/>
    <lineage>
        <taxon>Eukaryota</taxon>
        <taxon>Metazoa</taxon>
        <taxon>Spiralia</taxon>
        <taxon>Lophotrochozoa</taxon>
        <taxon>Platyhelminthes</taxon>
        <taxon>Cestoda</taxon>
        <taxon>Eucestoda</taxon>
        <taxon>Cyclophyllidea</taxon>
        <taxon>Taeniidae</taxon>
        <taxon>Taenia</taxon>
    </lineage>
</organism>
<reference evidence="4" key="1">
    <citation type="submission" date="2016-04" db="UniProtKB">
        <authorList>
            <consortium name="WormBaseParasite"/>
        </authorList>
    </citation>
    <scope>IDENTIFICATION</scope>
</reference>
<feature type="region of interest" description="Disordered" evidence="1">
    <location>
        <begin position="66"/>
        <end position="150"/>
    </location>
</feature>
<protein>
    <submittedName>
        <fullName evidence="2 4">Uncharacterized protein</fullName>
    </submittedName>
</protein>
<feature type="compositionally biased region" description="Basic and acidic residues" evidence="1">
    <location>
        <begin position="137"/>
        <end position="147"/>
    </location>
</feature>
<feature type="region of interest" description="Disordered" evidence="1">
    <location>
        <begin position="17"/>
        <end position="44"/>
    </location>
</feature>
<dbReference type="WBParaSite" id="TASK_0000569801-mRNA-1">
    <property type="protein sequence ID" value="TASK_0000569801-mRNA-1"/>
    <property type="gene ID" value="TASK_0000569801"/>
</dbReference>